<dbReference type="Proteomes" id="UP000650477">
    <property type="component" value="Unassembled WGS sequence"/>
</dbReference>
<reference evidence="3" key="2">
    <citation type="submission" date="2019-04" db="EMBL/GenBank/DDBJ databases">
        <authorList>
            <person name="Hu G."/>
            <person name="Luo X."/>
        </authorList>
    </citation>
    <scope>NUCLEOTIDE SEQUENCE</scope>
    <source>
        <strain evidence="3">MM1L5</strain>
        <plasmid evidence="3">pMM1L5</plasmid>
    </source>
</reference>
<dbReference type="AlphaFoldDB" id="A0A514C8S8"/>
<evidence type="ECO:0000256" key="1">
    <source>
        <dbReference type="SAM" id="Phobius"/>
    </source>
</evidence>
<evidence type="ECO:0000313" key="2">
    <source>
        <dbReference type="EMBL" id="MBE8614436.1"/>
    </source>
</evidence>
<dbReference type="EMBL" id="MK851048">
    <property type="protein sequence ID" value="QDH76111.1"/>
    <property type="molecule type" value="Genomic_DNA"/>
</dbReference>
<gene>
    <name evidence="2" type="primary">traE</name>
    <name evidence="2" type="ORF">CYG68_18900</name>
</gene>
<dbReference type="EMBL" id="PKLF01000026">
    <property type="protein sequence ID" value="MBE8614436.1"/>
    <property type="molecule type" value="Genomic_DNA"/>
</dbReference>
<keyword evidence="1" id="KW-0472">Membrane</keyword>
<accession>A0A514C8S8</accession>
<geneLocation type="plasmid" evidence="3">
    <name>pMM1L5</name>
</geneLocation>
<protein>
    <submittedName>
        <fullName evidence="2">Type IV conjugative transfer system protein TraE</fullName>
    </submittedName>
</protein>
<evidence type="ECO:0000313" key="3">
    <source>
        <dbReference type="EMBL" id="QDH76111.1"/>
    </source>
</evidence>
<keyword evidence="1" id="KW-1133">Transmembrane helix</keyword>
<keyword evidence="1" id="KW-0812">Transmembrane</keyword>
<sequence>MKLSAAKSANRFISLVFITLVFLLITSLAGNLLAWMRIDTLINTRQETYIPMFFDTPFTLSRTHADANYLEQTAQSLIFLRYNVSPETVRANHKAVLRFVDKDSRTEMQDALADEARIITDNNVTSAFYISSLDVYPDQGIADITGTLQTWIGNRKSLPEEKRLRLELKYDRGLTTIRDFKEIIDEKKKK</sequence>
<reference evidence="2" key="1">
    <citation type="submission" date="2017-12" db="EMBL/GenBank/DDBJ databases">
        <title>Genome sequencing and analysis.</title>
        <authorList>
            <person name="Huang Y.-T."/>
        </authorList>
    </citation>
    <scope>NUCLEOTIDE SEQUENCE</scope>
    <source>
        <strain evidence="2">VGH116</strain>
    </source>
</reference>
<organism evidence="3">
    <name type="scientific">Morganella morganii</name>
    <name type="common">Proteus morganii</name>
    <dbReference type="NCBI Taxonomy" id="582"/>
    <lineage>
        <taxon>Bacteria</taxon>
        <taxon>Pseudomonadati</taxon>
        <taxon>Pseudomonadota</taxon>
        <taxon>Gammaproteobacteria</taxon>
        <taxon>Enterobacterales</taxon>
        <taxon>Morganellaceae</taxon>
        <taxon>Morganella</taxon>
    </lineage>
</organism>
<dbReference type="InterPro" id="IPR007973">
    <property type="entry name" value="Pilus_assembly_TraE"/>
</dbReference>
<name>A0A514C8S8_MORMO</name>
<feature type="transmembrane region" description="Helical" evidence="1">
    <location>
        <begin position="12"/>
        <end position="36"/>
    </location>
</feature>
<dbReference type="Pfam" id="PF05309">
    <property type="entry name" value="TraE"/>
    <property type="match status" value="1"/>
</dbReference>
<proteinExistence type="predicted"/>
<dbReference type="NCBIfam" id="TIGR02761">
    <property type="entry name" value="TraE_TIGR"/>
    <property type="match status" value="1"/>
</dbReference>
<dbReference type="RefSeq" id="WP_172694065.1">
    <property type="nucleotide sequence ID" value="NZ_CP101058.1"/>
</dbReference>
<keyword evidence="3" id="KW-0614">Plasmid</keyword>